<dbReference type="Proteomes" id="UP001234297">
    <property type="component" value="Chromosome 1"/>
</dbReference>
<gene>
    <name evidence="1" type="ORF">MRB53_002933</name>
</gene>
<reference evidence="1 2" key="1">
    <citation type="journal article" date="2022" name="Hortic Res">
        <title>A haplotype resolved chromosomal level avocado genome allows analysis of novel avocado genes.</title>
        <authorList>
            <person name="Nath O."/>
            <person name="Fletcher S.J."/>
            <person name="Hayward A."/>
            <person name="Shaw L.M."/>
            <person name="Masouleh A.K."/>
            <person name="Furtado A."/>
            <person name="Henry R.J."/>
            <person name="Mitter N."/>
        </authorList>
    </citation>
    <scope>NUCLEOTIDE SEQUENCE [LARGE SCALE GENOMIC DNA]</scope>
    <source>
        <strain evidence="2">cv. Hass</strain>
    </source>
</reference>
<evidence type="ECO:0000313" key="2">
    <source>
        <dbReference type="Proteomes" id="UP001234297"/>
    </source>
</evidence>
<keyword evidence="2" id="KW-1185">Reference proteome</keyword>
<evidence type="ECO:0000313" key="1">
    <source>
        <dbReference type="EMBL" id="KAJ8649910.1"/>
    </source>
</evidence>
<sequence>MASNDVQLLIEEKLGELPATLIYAFLELVLIVLLFLDGLISFAANEFGRFFGLKIPCLLCTRIDHVLLRRDPDFFYKESICNTHRKEISSLGYCHVHMNLSDVQHMCANCLLSFATEKKSSAETYRSLVAILGSKLEISVERDHKIHLKFPLNEEEDQSDVKKRNVHRCSCCGAPLRTWTSPDECQVPEIHVPDFPFDTETLTVKRKGSRYSYPSSHIGFLEHRIASDVESDIIMDDNVSLLSEIDCDVDEVIGKRKFAESLDGFISEEHHGGQERSIWPGMDVKDGGLKHGLEELTWDNDVSPPRLSECSLLASEDNGKEAVAGATRMLDRCNSDIKEVECIELNEAYNTSMANKLDKTSETAWIDASKAPAPPNPNGLPIVRKRLSIAIDKALDSSKGNNMTKENWKVLLQHLQRQLHLGRKSLIALSTELDQERNASAVAANQAMAMITRLQEEKAAVVMEALHYRRLMEEQVEYDQDALQVMRGLLIRRERKIRDLEAELDRYRERFQIEEDRFCESEDDDSYTELECNDTEDYKVLSDTIDNS</sequence>
<organism evidence="1 2">
    <name type="scientific">Persea americana</name>
    <name type="common">Avocado</name>
    <dbReference type="NCBI Taxonomy" id="3435"/>
    <lineage>
        <taxon>Eukaryota</taxon>
        <taxon>Viridiplantae</taxon>
        <taxon>Streptophyta</taxon>
        <taxon>Embryophyta</taxon>
        <taxon>Tracheophyta</taxon>
        <taxon>Spermatophyta</taxon>
        <taxon>Magnoliopsida</taxon>
        <taxon>Magnoliidae</taxon>
        <taxon>Laurales</taxon>
        <taxon>Lauraceae</taxon>
        <taxon>Persea</taxon>
    </lineage>
</organism>
<proteinExistence type="predicted"/>
<accession>A0ACC2MWU1</accession>
<dbReference type="EMBL" id="CM056809">
    <property type="protein sequence ID" value="KAJ8649910.1"/>
    <property type="molecule type" value="Genomic_DNA"/>
</dbReference>
<name>A0ACC2MWU1_PERAE</name>
<protein>
    <submittedName>
        <fullName evidence="1">Uncharacterized protein</fullName>
    </submittedName>
</protein>
<comment type="caution">
    <text evidence="1">The sequence shown here is derived from an EMBL/GenBank/DDBJ whole genome shotgun (WGS) entry which is preliminary data.</text>
</comment>